<keyword evidence="3" id="KW-1185">Reference proteome</keyword>
<sequence length="189" mass="22599">MKIKEKLANFKTNFDDKFEKNKNTFYILTYIILIMLFGPLLLEYDTIRTFPKPLEYLYKVKGEVSSYGYSKKDVTHGTLILKLDNGDLERFRIFSWDDEIYKNLKGKMVVIYASEATFLSEPTIKQIENIEGEILIKYDFNKEINNRTKRTLDEFLFYFYVILSFIFIQILFYDLRLQYKKSKQGVKNG</sequence>
<keyword evidence="1" id="KW-1133">Transmembrane helix</keyword>
<accession>A0A7H9CH41</accession>
<evidence type="ECO:0000256" key="1">
    <source>
        <dbReference type="SAM" id="Phobius"/>
    </source>
</evidence>
<keyword evidence="1" id="KW-0812">Transmembrane</keyword>
<dbReference type="Proteomes" id="UP000509414">
    <property type="component" value="Chromosome"/>
</dbReference>
<organism evidence="2 3">
    <name type="scientific">Candidatus Campylobacter infans</name>
    <dbReference type="NCBI Taxonomy" id="2561898"/>
    <lineage>
        <taxon>Bacteria</taxon>
        <taxon>Pseudomonadati</taxon>
        <taxon>Campylobacterota</taxon>
        <taxon>Epsilonproteobacteria</taxon>
        <taxon>Campylobacterales</taxon>
        <taxon>Campylobacteraceae</taxon>
        <taxon>Campylobacter</taxon>
    </lineage>
</organism>
<dbReference type="KEGG" id="cinf:CINF_0895"/>
<keyword evidence="1" id="KW-0472">Membrane</keyword>
<feature type="transmembrane region" description="Helical" evidence="1">
    <location>
        <begin position="155"/>
        <end position="173"/>
    </location>
</feature>
<evidence type="ECO:0000313" key="3">
    <source>
        <dbReference type="Proteomes" id="UP000509414"/>
    </source>
</evidence>
<evidence type="ECO:0000313" key="2">
    <source>
        <dbReference type="EMBL" id="QLI05406.1"/>
    </source>
</evidence>
<protein>
    <submittedName>
        <fullName evidence="2">Putative membrane protein</fullName>
    </submittedName>
</protein>
<feature type="transmembrane region" description="Helical" evidence="1">
    <location>
        <begin position="24"/>
        <end position="42"/>
    </location>
</feature>
<reference evidence="2 3" key="1">
    <citation type="submission" date="2020-02" db="EMBL/GenBank/DDBJ databases">
        <title>Complete genome sequence of the novel Campylobacter species Candidatus Campylobacter infans.</title>
        <authorList>
            <person name="Duim B."/>
            <person name="Zomer A."/>
            <person name="van der Graaf L."/>
            <person name="Wagenaar J."/>
        </authorList>
    </citation>
    <scope>NUCLEOTIDE SEQUENCE [LARGE SCALE GENOMIC DNA]</scope>
    <source>
        <strain evidence="2 3">19S00001</strain>
    </source>
</reference>
<gene>
    <name evidence="2" type="ORF">CINF_0895</name>
</gene>
<name>A0A7H9CH41_9BACT</name>
<proteinExistence type="predicted"/>
<dbReference type="AlphaFoldDB" id="A0A7H9CH41"/>
<dbReference type="RefSeq" id="WP_178697451.1">
    <property type="nucleotide sequence ID" value="NZ_CP049075.1"/>
</dbReference>
<dbReference type="EMBL" id="CP049075">
    <property type="protein sequence ID" value="QLI05406.1"/>
    <property type="molecule type" value="Genomic_DNA"/>
</dbReference>